<evidence type="ECO:0000256" key="1">
    <source>
        <dbReference type="ARBA" id="ARBA00005466"/>
    </source>
</evidence>
<evidence type="ECO:0000313" key="6">
    <source>
        <dbReference type="EMBL" id="KAK5045194.1"/>
    </source>
</evidence>
<dbReference type="Gene3D" id="3.30.465.10">
    <property type="match status" value="2"/>
</dbReference>
<feature type="region of interest" description="Disordered" evidence="3">
    <location>
        <begin position="1174"/>
        <end position="1193"/>
    </location>
</feature>
<organism evidence="6 7">
    <name type="scientific">Exophiala bonariae</name>
    <dbReference type="NCBI Taxonomy" id="1690606"/>
    <lineage>
        <taxon>Eukaryota</taxon>
        <taxon>Fungi</taxon>
        <taxon>Dikarya</taxon>
        <taxon>Ascomycota</taxon>
        <taxon>Pezizomycotina</taxon>
        <taxon>Eurotiomycetes</taxon>
        <taxon>Chaetothyriomycetidae</taxon>
        <taxon>Chaetothyriales</taxon>
        <taxon>Herpotrichiellaceae</taxon>
        <taxon>Exophiala</taxon>
    </lineage>
</organism>
<dbReference type="SUPFAM" id="SSF56176">
    <property type="entry name" value="FAD-binding/transporter-associated domain-like"/>
    <property type="match status" value="1"/>
</dbReference>
<feature type="compositionally biased region" description="Acidic residues" evidence="3">
    <location>
        <begin position="1703"/>
        <end position="1716"/>
    </location>
</feature>
<evidence type="ECO:0000313" key="7">
    <source>
        <dbReference type="Proteomes" id="UP001358417"/>
    </source>
</evidence>
<evidence type="ECO:0000256" key="4">
    <source>
        <dbReference type="SAM" id="SignalP"/>
    </source>
</evidence>
<evidence type="ECO:0000256" key="2">
    <source>
        <dbReference type="ARBA" id="ARBA00023002"/>
    </source>
</evidence>
<sequence length="1876" mass="210490">MLVFFITTLLLLHACQSAGIKPRQRYKYGDTGWPDEQTWLDFNSTISGRLMRTFPSAAVCHNAQFDAALCMEAKKEWESSFWRTNQTGAYTAIVWELGADQCFINSSRSEACDQGLGWHERDRYFIRVLSIDPVPHYSVAAQSIDDIQAAVTFANEMDLYLVVKNTGHDHLGRSSGYGAFSIWTHNLKGREWTENFVMEGAPPGTEGVPAVTLQAGEQWIDVYEAAARQNVIVVGGHARTVGAAGGWLTGGGHSAWSNLYGLGVDNVLQISVVDSQGNHKILNQYTDPDYFWAIRGGGGSAWGVITSVTYRTHPEPPTGIQVALVQINATTQSSVRPILEKSLGAIVNITDAGYTGYALLAGGFSAILLRPGGTNDELERGMSGFHEVSQIPGASAAFFNFTYPRWINYTNDFLSDPNIAQNVMDSSRLLTPDIAFNKADQVVDLIFEVGLENAPSFNFIGHVNSDGRENTSVHPAWKDGRGVLSFGVNWNDTASESEKKALKEQLVQISKRWDEIAGPEGGTYVNEANPYEPNWQEVFWGSNYERLLKIKRAIDPSNLFVCNRQDFREAVARISSLEKFPRIQQRYINQLVGMGAHASKIDDGLASLGEDMNIFHPSSPSSEFPTPSTQQTMENRATVQSQSKGRRLPPVESHQAVGAKIARVAKWDVADGTDDLWISAPSQNHHIRGAPTPQAAGVTQLSGINNPPRVNDIPNLKRYRPLPSLNLQLRKKPRLQPTQQATQIATKQSGAYQGFATLPGWESHQEEGIQSSIEDEGYDTFTVSPTNTTEGSTAPTIDEETEFDLVKSLANLQQSTIISTPAIQTIQDQRLDIEECLEAVELLKAQEEQAGAERSRILRERALMRQREPPTPSQESENLYDLSAELRDELDNGEEFSGGTFEDFDAKFHQPYSGVRDPSYTLSPEPPGDSDAKFHHHSLTGVLITQASSSQSRPAMDSSSDVLCPGALTDSKAILHQSSPNFGNQDRENISDDEEASAFELREIAIQESAAESSCLILPRQRTRDPIIPVRELNPTSRTAAEKFRTQDRHISHNNEGIRRQRILSTSLQEREERLRRAKSSDSTIHHTQHTHGNVSRYNSPSPTTSLHHQIRSNTEEKPHNTPSQTTSYRPSGLELLALKNGRNSFWDQSDHRGASKVPSAPIIAQSFEHSDDDEKSTYWSRSRSRSHSAPPKFEKSLVLPKNFHTLTEENQSIIVQHETAKERRRDLEVIDRATKKIANLRCVGSFSLREENEIAEVLRFMRLVLRENKYGKLARKRIQDIRANMENRAQGFEANQDEVEQWYYGLFDRKDLAKLKQGLSDIEGEISKLGEIRNELSAKRHRSHKKKTVSFDLPQSSSQTPAPTSTRRASRMNRRTNSRNATENRRNAQYAHQDRQIELLRARLGQFNTGLSEEEDQFLEVESGAVSGPGNESDNESVTSEDITGVEFYHGLTQKDNISPQSHVRHDSKNQCDPESLPRTPSFVQAPDLQLLEQMRAKHNFVATESGTEAEASDSREDDMGIISAAEESQTEDEDEDEVVDDEETSSDDDNEVPEHYYKYTIWGEFYGVQDYREDYQYRLKSTYDRQIAEQELASIVNSFKQKYANMGIGLDQWSFSHKVNNGTVEQSLDLGPDMAIGMRFSIVREHMSKGEKVYRRAKFKGVVVRDSVYVMDWTHVTTPIPEGVDPGEFEDRTQQDTDQLQGEDDGEGEEEENDLFGPESHKSPGPPSMPESIAARSITAACPGSELKHFNDLATANREASRQYLDWHYQFLPGLENEGYRRQEFDLTEETLKRLADVGHYDRTGSFYREMELDVEEGDEFQDLMDGHGDGGETNMNHSNGTGRSNDITAPRTQKVHEWFRVWVRKAQVYGPGN</sequence>
<dbReference type="PANTHER" id="PTHR13878">
    <property type="entry name" value="GULONOLACTONE OXIDASE"/>
    <property type="match status" value="1"/>
</dbReference>
<feature type="region of interest" description="Disordered" evidence="3">
    <location>
        <begin position="1038"/>
        <end position="1131"/>
    </location>
</feature>
<dbReference type="PANTHER" id="PTHR13878:SF91">
    <property type="entry name" value="FAD BINDING DOMAIN PROTEIN (AFU_ORTHOLOGUE AFUA_6G12070)-RELATED"/>
    <property type="match status" value="1"/>
</dbReference>
<dbReference type="PROSITE" id="PS51387">
    <property type="entry name" value="FAD_PCMH"/>
    <property type="match status" value="1"/>
</dbReference>
<dbReference type="Pfam" id="PF08031">
    <property type="entry name" value="BBE"/>
    <property type="match status" value="1"/>
</dbReference>
<feature type="region of interest" description="Disordered" evidence="3">
    <location>
        <begin position="909"/>
        <end position="934"/>
    </location>
</feature>
<comment type="similarity">
    <text evidence="1">Belongs to the oxygen-dependent FAD-linked oxidoreductase family.</text>
</comment>
<feature type="compositionally biased region" description="Low complexity" evidence="3">
    <location>
        <begin position="618"/>
        <end position="629"/>
    </location>
</feature>
<feature type="signal peptide" evidence="4">
    <location>
        <begin position="1"/>
        <end position="17"/>
    </location>
</feature>
<keyword evidence="2" id="KW-0560">Oxidoreductase</keyword>
<feature type="compositionally biased region" description="Low complexity" evidence="3">
    <location>
        <begin position="1355"/>
        <end position="1367"/>
    </location>
</feature>
<reference evidence="6 7" key="1">
    <citation type="submission" date="2023-08" db="EMBL/GenBank/DDBJ databases">
        <title>Black Yeasts Isolated from many extreme environments.</title>
        <authorList>
            <person name="Coleine C."/>
            <person name="Stajich J.E."/>
            <person name="Selbmann L."/>
        </authorList>
    </citation>
    <scope>NUCLEOTIDE SEQUENCE [LARGE SCALE GENOMIC DNA]</scope>
    <source>
        <strain evidence="6 7">CCFEE 5792</strain>
    </source>
</reference>
<dbReference type="InterPro" id="IPR016169">
    <property type="entry name" value="FAD-bd_PCMH_sub2"/>
</dbReference>
<feature type="region of interest" description="Disordered" evidence="3">
    <location>
        <begin position="1679"/>
        <end position="1734"/>
    </location>
</feature>
<dbReference type="InterPro" id="IPR050432">
    <property type="entry name" value="FAD-linked_Oxidoreductases_BP"/>
</dbReference>
<feature type="region of interest" description="Disordered" evidence="3">
    <location>
        <begin position="1526"/>
        <end position="1554"/>
    </location>
</feature>
<dbReference type="GO" id="GO:0071949">
    <property type="term" value="F:FAD binding"/>
    <property type="evidence" value="ECO:0007669"/>
    <property type="project" value="InterPro"/>
</dbReference>
<dbReference type="Pfam" id="PF01565">
    <property type="entry name" value="FAD_binding_4"/>
    <property type="match status" value="1"/>
</dbReference>
<feature type="chain" id="PRO_5043429429" description="FAD-binding PCMH-type domain-containing protein" evidence="4">
    <location>
        <begin position="18"/>
        <end position="1876"/>
    </location>
</feature>
<feature type="compositionally biased region" description="Polar residues" evidence="3">
    <location>
        <begin position="1091"/>
        <end position="1108"/>
    </location>
</feature>
<feature type="region of interest" description="Disordered" evidence="3">
    <location>
        <begin position="1338"/>
        <end position="1393"/>
    </location>
</feature>
<dbReference type="GeneID" id="89977686"/>
<feature type="domain" description="FAD-binding PCMH-type" evidence="5">
    <location>
        <begin position="131"/>
        <end position="315"/>
    </location>
</feature>
<dbReference type="RefSeq" id="XP_064700830.1">
    <property type="nucleotide sequence ID" value="XM_064853067.1"/>
</dbReference>
<feature type="compositionally biased region" description="Polar residues" evidence="3">
    <location>
        <begin position="630"/>
        <end position="643"/>
    </location>
</feature>
<feature type="region of interest" description="Disordered" evidence="3">
    <location>
        <begin position="1831"/>
        <end position="1851"/>
    </location>
</feature>
<dbReference type="InterPro" id="IPR036318">
    <property type="entry name" value="FAD-bd_PCMH-like_sf"/>
</dbReference>
<dbReference type="GO" id="GO:0016491">
    <property type="term" value="F:oxidoreductase activity"/>
    <property type="evidence" value="ECO:0007669"/>
    <property type="project" value="UniProtKB-KW"/>
</dbReference>
<evidence type="ECO:0000256" key="3">
    <source>
        <dbReference type="SAM" id="MobiDB-lite"/>
    </source>
</evidence>
<feature type="compositionally biased region" description="Polar residues" evidence="3">
    <location>
        <begin position="1836"/>
        <end position="1851"/>
    </location>
</feature>
<keyword evidence="4" id="KW-0732">Signal</keyword>
<gene>
    <name evidence="6" type="ORF">LTR84_009527</name>
</gene>
<feature type="region of interest" description="Disordered" evidence="3">
    <location>
        <begin position="1457"/>
        <end position="1483"/>
    </location>
</feature>
<evidence type="ECO:0000259" key="5">
    <source>
        <dbReference type="PROSITE" id="PS51387"/>
    </source>
</evidence>
<feature type="compositionally biased region" description="Basic and acidic residues" evidence="3">
    <location>
        <begin position="1040"/>
        <end position="1059"/>
    </location>
</feature>
<feature type="compositionally biased region" description="Basic residues" evidence="3">
    <location>
        <begin position="1340"/>
        <end position="1349"/>
    </location>
</feature>
<name>A0AAV9MUS8_9EURO</name>
<feature type="compositionally biased region" description="Basic residues" evidence="3">
    <location>
        <begin position="1369"/>
        <end position="1378"/>
    </location>
</feature>
<protein>
    <recommendedName>
        <fullName evidence="5">FAD-binding PCMH-type domain-containing protein</fullName>
    </recommendedName>
</protein>
<dbReference type="Proteomes" id="UP001358417">
    <property type="component" value="Unassembled WGS sequence"/>
</dbReference>
<dbReference type="InterPro" id="IPR006094">
    <property type="entry name" value="Oxid_FAD_bind_N"/>
</dbReference>
<keyword evidence="7" id="KW-1185">Reference proteome</keyword>
<dbReference type="InterPro" id="IPR012951">
    <property type="entry name" value="BBE"/>
</dbReference>
<proteinExistence type="inferred from homology"/>
<feature type="compositionally biased region" description="Acidic residues" evidence="3">
    <location>
        <begin position="1530"/>
        <end position="1553"/>
    </location>
</feature>
<dbReference type="EMBL" id="JAVRRD010000039">
    <property type="protein sequence ID" value="KAK5045194.1"/>
    <property type="molecule type" value="Genomic_DNA"/>
</dbReference>
<comment type="caution">
    <text evidence="6">The sequence shown here is derived from an EMBL/GenBank/DDBJ whole genome shotgun (WGS) entry which is preliminary data.</text>
</comment>
<feature type="compositionally biased region" description="Polar residues" evidence="3">
    <location>
        <begin position="1121"/>
        <end position="1130"/>
    </location>
</feature>
<accession>A0AAV9MUS8</accession>
<dbReference type="InterPro" id="IPR016166">
    <property type="entry name" value="FAD-bd_PCMH"/>
</dbReference>
<feature type="compositionally biased region" description="Basic and acidic residues" evidence="3">
    <location>
        <begin position="1383"/>
        <end position="1393"/>
    </location>
</feature>
<feature type="region of interest" description="Disordered" evidence="3">
    <location>
        <begin position="618"/>
        <end position="655"/>
    </location>
</feature>